<gene>
    <name evidence="1" type="ORF">HanXRQr2_Chr10g0429451</name>
</gene>
<dbReference type="EMBL" id="MNCJ02000325">
    <property type="protein sequence ID" value="KAF5785506.1"/>
    <property type="molecule type" value="Genomic_DNA"/>
</dbReference>
<keyword evidence="2" id="KW-1185">Reference proteome</keyword>
<dbReference type="Proteomes" id="UP000215914">
    <property type="component" value="Unassembled WGS sequence"/>
</dbReference>
<comment type="caution">
    <text evidence="1">The sequence shown here is derived from an EMBL/GenBank/DDBJ whole genome shotgun (WGS) entry which is preliminary data.</text>
</comment>
<sequence>MMQCEHMIQTSWPNQSHCDSNSNYYESQHHEIFSSINSTPENSMISSRLYERDEYPFLGYDQMQNTSPIYSESQNLNTLEDVCRWLCDDVDQESEEIQSIITVVDAMEESNDIMEPESQTRLENLLKAYADGVSMGQIDLAKVIVRCIR</sequence>
<dbReference type="Gramene" id="mRNA:HanXRQr2_Chr10g0429451">
    <property type="protein sequence ID" value="CDS:HanXRQr2_Chr10g0429451.1"/>
    <property type="gene ID" value="HanXRQr2_Chr10g0429451"/>
</dbReference>
<proteinExistence type="predicted"/>
<evidence type="ECO:0000313" key="2">
    <source>
        <dbReference type="Proteomes" id="UP000215914"/>
    </source>
</evidence>
<reference evidence="1" key="2">
    <citation type="submission" date="2020-06" db="EMBL/GenBank/DDBJ databases">
        <title>Helianthus annuus Genome sequencing and assembly Release 2.</title>
        <authorList>
            <person name="Gouzy J."/>
            <person name="Langlade N."/>
            <person name="Munos S."/>
        </authorList>
    </citation>
    <scope>NUCLEOTIDE SEQUENCE</scope>
    <source>
        <tissue evidence="1">Leaves</tissue>
    </source>
</reference>
<accession>A0A9K3HWD1</accession>
<reference evidence="1" key="1">
    <citation type="journal article" date="2017" name="Nature">
        <title>The sunflower genome provides insights into oil metabolism, flowering and Asterid evolution.</title>
        <authorList>
            <person name="Badouin H."/>
            <person name="Gouzy J."/>
            <person name="Grassa C.J."/>
            <person name="Murat F."/>
            <person name="Staton S.E."/>
            <person name="Cottret L."/>
            <person name="Lelandais-Briere C."/>
            <person name="Owens G.L."/>
            <person name="Carrere S."/>
            <person name="Mayjonade B."/>
            <person name="Legrand L."/>
            <person name="Gill N."/>
            <person name="Kane N.C."/>
            <person name="Bowers J.E."/>
            <person name="Hubner S."/>
            <person name="Bellec A."/>
            <person name="Berard A."/>
            <person name="Berges H."/>
            <person name="Blanchet N."/>
            <person name="Boniface M.C."/>
            <person name="Brunel D."/>
            <person name="Catrice O."/>
            <person name="Chaidir N."/>
            <person name="Claudel C."/>
            <person name="Donnadieu C."/>
            <person name="Faraut T."/>
            <person name="Fievet G."/>
            <person name="Helmstetter N."/>
            <person name="King M."/>
            <person name="Knapp S.J."/>
            <person name="Lai Z."/>
            <person name="Le Paslier M.C."/>
            <person name="Lippi Y."/>
            <person name="Lorenzon L."/>
            <person name="Mandel J.R."/>
            <person name="Marage G."/>
            <person name="Marchand G."/>
            <person name="Marquand E."/>
            <person name="Bret-Mestries E."/>
            <person name="Morien E."/>
            <person name="Nambeesan S."/>
            <person name="Nguyen T."/>
            <person name="Pegot-Espagnet P."/>
            <person name="Pouilly N."/>
            <person name="Raftis F."/>
            <person name="Sallet E."/>
            <person name="Schiex T."/>
            <person name="Thomas J."/>
            <person name="Vandecasteele C."/>
            <person name="Vares D."/>
            <person name="Vear F."/>
            <person name="Vautrin S."/>
            <person name="Crespi M."/>
            <person name="Mangin B."/>
            <person name="Burke J.M."/>
            <person name="Salse J."/>
            <person name="Munos S."/>
            <person name="Vincourt P."/>
            <person name="Rieseberg L.H."/>
            <person name="Langlade N.B."/>
        </authorList>
    </citation>
    <scope>NUCLEOTIDE SEQUENCE</scope>
    <source>
        <tissue evidence="1">Leaves</tissue>
    </source>
</reference>
<name>A0A9K3HWD1_HELAN</name>
<dbReference type="AlphaFoldDB" id="A0A9K3HWD1"/>
<evidence type="ECO:0000313" key="1">
    <source>
        <dbReference type="EMBL" id="KAF5785506.1"/>
    </source>
</evidence>
<protein>
    <submittedName>
        <fullName evidence="1">Uncharacterized protein</fullName>
    </submittedName>
</protein>
<organism evidence="1 2">
    <name type="scientific">Helianthus annuus</name>
    <name type="common">Common sunflower</name>
    <dbReference type="NCBI Taxonomy" id="4232"/>
    <lineage>
        <taxon>Eukaryota</taxon>
        <taxon>Viridiplantae</taxon>
        <taxon>Streptophyta</taxon>
        <taxon>Embryophyta</taxon>
        <taxon>Tracheophyta</taxon>
        <taxon>Spermatophyta</taxon>
        <taxon>Magnoliopsida</taxon>
        <taxon>eudicotyledons</taxon>
        <taxon>Gunneridae</taxon>
        <taxon>Pentapetalae</taxon>
        <taxon>asterids</taxon>
        <taxon>campanulids</taxon>
        <taxon>Asterales</taxon>
        <taxon>Asteraceae</taxon>
        <taxon>Asteroideae</taxon>
        <taxon>Heliantheae alliance</taxon>
        <taxon>Heliantheae</taxon>
        <taxon>Helianthus</taxon>
    </lineage>
</organism>